<reference evidence="2 3" key="1">
    <citation type="submission" date="2020-08" db="EMBL/GenBank/DDBJ databases">
        <title>Genomic Encyclopedia of Type Strains, Phase IV (KMG-IV): sequencing the most valuable type-strain genomes for metagenomic binning, comparative biology and taxonomic classification.</title>
        <authorList>
            <person name="Goeker M."/>
        </authorList>
    </citation>
    <scope>NUCLEOTIDE SEQUENCE [LARGE SCALE GENOMIC DNA]</scope>
    <source>
        <strain evidence="2 3">DSM 29514</strain>
    </source>
</reference>
<comment type="caution">
    <text evidence="2">The sequence shown here is derived from an EMBL/GenBank/DDBJ whole genome shotgun (WGS) entry which is preliminary data.</text>
</comment>
<accession>A0A7W6PR98</accession>
<protein>
    <submittedName>
        <fullName evidence="2">Uncharacterized protein</fullName>
    </submittedName>
</protein>
<evidence type="ECO:0000313" key="2">
    <source>
        <dbReference type="EMBL" id="MBB4143699.1"/>
    </source>
</evidence>
<dbReference type="RefSeq" id="WP_165133572.1">
    <property type="nucleotide sequence ID" value="NZ_CP049250.1"/>
</dbReference>
<keyword evidence="3" id="KW-1185">Reference proteome</keyword>
<feature type="region of interest" description="Disordered" evidence="1">
    <location>
        <begin position="518"/>
        <end position="573"/>
    </location>
</feature>
<feature type="region of interest" description="Disordered" evidence="1">
    <location>
        <begin position="176"/>
        <end position="329"/>
    </location>
</feature>
<sequence>MLPPISSVASLRPAQSPQDAPVEAPSIKPPAGSDIEPVIPVNAAQPVQERLVALALAGQLSSGRSIANVTDMIGSLLNIERQPDESMANFTERLLDALKALPPSAQAALQKALNQWVRGLAIGMLVQALRNPAGPEATKLAAQLETVGRDREAAQRQITAGYTDLDDIDDFSETFRPVIPPKAANDTGAIDQSRTTRPMLQLPEQVPGDLRAPTRSALSSGQPMADRGPQEAISGADEPVSLEIAIKGSDSDIDRAASQRAVPGGRSAMPSSTSPALATAMPASLPQSDSEAAADSLPNLTKVSASTSTKAETLQTGNPSLTLDESDFDERGYRQILPNAYGEADEEAGTRPTDVKTTANPTGRAVQANDAMLAKRLILEASEVQIMGGAEGENSSNLFFQRIGVASSAAGEDVLEGLNKEALIARQAAASKDHAPVLKSSPPDAMSVPSAAEIIPQPAIPLSLTAALLQDESAIAGLAQALVQMRTVLKESAVPAHVLYPSDGGPGDDEDALIPAVEAEDEDRHHRRRRDNQQDQSRDRDEASHRSGAPETSEADETTSAESSDFYGRLGGW</sequence>
<gene>
    <name evidence="2" type="ORF">GGQ72_002198</name>
</gene>
<proteinExistence type="predicted"/>
<dbReference type="EMBL" id="JACIEC010000001">
    <property type="protein sequence ID" value="MBB4143699.1"/>
    <property type="molecule type" value="Genomic_DNA"/>
</dbReference>
<dbReference type="AlphaFoldDB" id="A0A7W6PR98"/>
<organism evidence="2 3">
    <name type="scientific">Rhizobium rhizoryzae</name>
    <dbReference type="NCBI Taxonomy" id="451876"/>
    <lineage>
        <taxon>Bacteria</taxon>
        <taxon>Pseudomonadati</taxon>
        <taxon>Pseudomonadota</taxon>
        <taxon>Alphaproteobacteria</taxon>
        <taxon>Hyphomicrobiales</taxon>
        <taxon>Rhizobiaceae</taxon>
        <taxon>Rhizobium/Agrobacterium group</taxon>
        <taxon>Rhizobium</taxon>
    </lineage>
</organism>
<dbReference type="Proteomes" id="UP000519897">
    <property type="component" value="Unassembled WGS sequence"/>
</dbReference>
<feature type="compositionally biased region" description="Basic and acidic residues" evidence="1">
    <location>
        <begin position="531"/>
        <end position="545"/>
    </location>
</feature>
<name>A0A7W6PR98_9HYPH</name>
<feature type="region of interest" description="Disordered" evidence="1">
    <location>
        <begin position="1"/>
        <end position="33"/>
    </location>
</feature>
<evidence type="ECO:0000313" key="3">
    <source>
        <dbReference type="Proteomes" id="UP000519897"/>
    </source>
</evidence>
<feature type="compositionally biased region" description="Polar residues" evidence="1">
    <location>
        <begin position="7"/>
        <end position="18"/>
    </location>
</feature>
<evidence type="ECO:0000256" key="1">
    <source>
        <dbReference type="SAM" id="MobiDB-lite"/>
    </source>
</evidence>
<feature type="compositionally biased region" description="Polar residues" evidence="1">
    <location>
        <begin position="298"/>
        <end position="323"/>
    </location>
</feature>